<sequence>MTLSERQRSYGVCSSKPYPISIESNKTPFFSFLNLLHSFLTSLNFSSLLPPKMASLQPTTATLQSKYTQIPRNLLTQKPILNLSLSTPTFSSSLKLKLTTTRRSNGGALGARMSSTAANSYATALADIAKSNDTLDATTSDVEKVNEIFSEKQVFDFFINPTIAVEKKRQVIDDIATSSSLQPHTRDFLKILIDSRRIDIVKDIVKEFELVYNTITNTELAIVSSVVKLESQHLAQIAKQVQKLTGSKNVRIKTILDPSLVAGFTVSVFYKQFWMAAIMG</sequence>
<dbReference type="AlphaFoldDB" id="A0A6A4Q989"/>
<dbReference type="GO" id="GO:0016020">
    <property type="term" value="C:membrane"/>
    <property type="evidence" value="ECO:0007669"/>
    <property type="project" value="UniProtKB-SubCell"/>
</dbReference>
<protein>
    <submittedName>
        <fullName evidence="9">Putative ATPase, OSCP/delta subunit, F1F0 ATP synthase OSCP/delta subunit domain-containing protein</fullName>
    </submittedName>
</protein>
<name>A0A6A4Q989_LUPAL</name>
<comment type="similarity">
    <text evidence="2">Belongs to the ATPase delta chain family.</text>
</comment>
<dbReference type="GO" id="GO:0046933">
    <property type="term" value="F:proton-transporting ATP synthase activity, rotational mechanism"/>
    <property type="evidence" value="ECO:0007669"/>
    <property type="project" value="InterPro"/>
</dbReference>
<evidence type="ECO:0000256" key="1">
    <source>
        <dbReference type="ARBA" id="ARBA00004370"/>
    </source>
</evidence>
<evidence type="ECO:0000256" key="4">
    <source>
        <dbReference type="ARBA" id="ARBA00022448"/>
    </source>
</evidence>
<keyword evidence="8" id="KW-0066">ATP synthesis</keyword>
<evidence type="ECO:0000256" key="6">
    <source>
        <dbReference type="ARBA" id="ARBA00023065"/>
    </source>
</evidence>
<dbReference type="EMBL" id="WOCE01000007">
    <property type="protein sequence ID" value="KAE9610139.1"/>
    <property type="molecule type" value="Genomic_DNA"/>
</dbReference>
<keyword evidence="7" id="KW-0472">Membrane</keyword>
<organism evidence="9 10">
    <name type="scientific">Lupinus albus</name>
    <name type="common">White lupine</name>
    <name type="synonym">Lupinus termis</name>
    <dbReference type="NCBI Taxonomy" id="3870"/>
    <lineage>
        <taxon>Eukaryota</taxon>
        <taxon>Viridiplantae</taxon>
        <taxon>Streptophyta</taxon>
        <taxon>Embryophyta</taxon>
        <taxon>Tracheophyta</taxon>
        <taxon>Spermatophyta</taxon>
        <taxon>Magnoliopsida</taxon>
        <taxon>eudicotyledons</taxon>
        <taxon>Gunneridae</taxon>
        <taxon>Pentapetalae</taxon>
        <taxon>rosids</taxon>
        <taxon>fabids</taxon>
        <taxon>Fabales</taxon>
        <taxon>Fabaceae</taxon>
        <taxon>Papilionoideae</taxon>
        <taxon>50 kb inversion clade</taxon>
        <taxon>genistoids sensu lato</taxon>
        <taxon>core genistoids</taxon>
        <taxon>Genisteae</taxon>
        <taxon>Lupinus</taxon>
    </lineage>
</organism>
<evidence type="ECO:0000256" key="8">
    <source>
        <dbReference type="ARBA" id="ARBA00023310"/>
    </source>
</evidence>
<comment type="caution">
    <text evidence="9">The sequence shown here is derived from an EMBL/GenBank/DDBJ whole genome shotgun (WGS) entry which is preliminary data.</text>
</comment>
<evidence type="ECO:0000256" key="5">
    <source>
        <dbReference type="ARBA" id="ARBA00022781"/>
    </source>
</evidence>
<evidence type="ECO:0000313" key="9">
    <source>
        <dbReference type="EMBL" id="KAE9610139.1"/>
    </source>
</evidence>
<evidence type="ECO:0000313" key="10">
    <source>
        <dbReference type="Proteomes" id="UP000447434"/>
    </source>
</evidence>
<dbReference type="Proteomes" id="UP000447434">
    <property type="component" value="Chromosome 7"/>
</dbReference>
<dbReference type="InterPro" id="IPR026015">
    <property type="entry name" value="ATP_synth_OSCP/delta_N_sf"/>
</dbReference>
<keyword evidence="6" id="KW-0406">Ion transport</keyword>
<keyword evidence="5" id="KW-0375">Hydrogen ion transport</keyword>
<dbReference type="PANTHER" id="PTHR11910">
    <property type="entry name" value="ATP SYNTHASE DELTA CHAIN"/>
    <property type="match status" value="1"/>
</dbReference>
<dbReference type="SUPFAM" id="SSF47928">
    <property type="entry name" value="N-terminal domain of the delta subunit of the F1F0-ATP synthase"/>
    <property type="match status" value="1"/>
</dbReference>
<comment type="subcellular location">
    <subcellularLocation>
        <location evidence="1">Membrane</location>
    </subcellularLocation>
</comment>
<dbReference type="NCBIfam" id="TIGR01145">
    <property type="entry name" value="ATP_synt_delta"/>
    <property type="match status" value="1"/>
</dbReference>
<gene>
    <name evidence="9" type="ORF">Lalb_Chr07g0183411</name>
</gene>
<evidence type="ECO:0000256" key="2">
    <source>
        <dbReference type="ARBA" id="ARBA00007046"/>
    </source>
</evidence>
<dbReference type="InterPro" id="IPR000711">
    <property type="entry name" value="ATPase_OSCP/dsu"/>
</dbReference>
<keyword evidence="4" id="KW-0813">Transport</keyword>
<dbReference type="HAMAP" id="MF_01416">
    <property type="entry name" value="ATP_synth_delta_bact"/>
    <property type="match status" value="1"/>
</dbReference>
<dbReference type="Pfam" id="PF00213">
    <property type="entry name" value="OSCP"/>
    <property type="match status" value="1"/>
</dbReference>
<evidence type="ECO:0000256" key="3">
    <source>
        <dbReference type="ARBA" id="ARBA00011648"/>
    </source>
</evidence>
<accession>A0A6A4Q989</accession>
<dbReference type="Gene3D" id="1.10.520.20">
    <property type="entry name" value="N-terminal domain of the delta subunit of the F1F0-ATP synthase"/>
    <property type="match status" value="1"/>
</dbReference>
<dbReference type="PRINTS" id="PR00125">
    <property type="entry name" value="ATPASEDELTA"/>
</dbReference>
<comment type="subunit">
    <text evidence="3">F-type ATPases have 2 components, CF(1) - the catalytic core - and CF(0) - the membrane proton channel. CF(1) has five subunits: alpha(3), beta(3), gamma(1), delta(1), epsilon(1). CF(0) has three main subunits: a, b and c.</text>
</comment>
<proteinExistence type="inferred from homology"/>
<keyword evidence="10" id="KW-1185">Reference proteome</keyword>
<reference evidence="10" key="1">
    <citation type="journal article" date="2020" name="Nat. Commun.">
        <title>Genome sequence of the cluster root forming white lupin.</title>
        <authorList>
            <person name="Hufnagel B."/>
            <person name="Marques A."/>
            <person name="Soriano A."/>
            <person name="Marques L."/>
            <person name="Divol F."/>
            <person name="Doumas P."/>
            <person name="Sallet E."/>
            <person name="Mancinotti D."/>
            <person name="Carrere S."/>
            <person name="Marande W."/>
            <person name="Arribat S."/>
            <person name="Keller J."/>
            <person name="Huneau C."/>
            <person name="Blein T."/>
            <person name="Aime D."/>
            <person name="Laguerre M."/>
            <person name="Taylor J."/>
            <person name="Schubert V."/>
            <person name="Nelson M."/>
            <person name="Geu-Flores F."/>
            <person name="Crespi M."/>
            <person name="Gallardo-Guerrero K."/>
            <person name="Delaux P.-M."/>
            <person name="Salse J."/>
            <person name="Berges H."/>
            <person name="Guyot R."/>
            <person name="Gouzy J."/>
            <person name="Peret B."/>
        </authorList>
    </citation>
    <scope>NUCLEOTIDE SEQUENCE [LARGE SCALE GENOMIC DNA]</scope>
    <source>
        <strain evidence="10">cv. Amiga</strain>
    </source>
</reference>
<dbReference type="OrthoDB" id="1262810at2759"/>
<evidence type="ECO:0000256" key="7">
    <source>
        <dbReference type="ARBA" id="ARBA00023136"/>
    </source>
</evidence>